<dbReference type="Pfam" id="PF09581">
    <property type="entry name" value="Spore_III_AF"/>
    <property type="match status" value="1"/>
</dbReference>
<evidence type="ECO:0000256" key="1">
    <source>
        <dbReference type="SAM" id="Phobius"/>
    </source>
</evidence>
<proteinExistence type="predicted"/>
<dbReference type="AlphaFoldDB" id="A0A4R1RWG8"/>
<sequence>MSDLEWLAGWLKSVVAAMVLAGFLEMLLPNNELKGVTRMVMGLLIILVLAQPLLKVFHLPQELEMNLPELQTDSGPAGTSRIVSEGLNLRNQWLTQFGAGRREAYEARIGKLLKLVEGIQVERTRVVMEGGTVQSVGVTVRPRSGADWDRTRRAALTEEISDSIQLVCPVQKERIEVIWDE</sequence>
<name>A0A4R1RWG8_HYDET</name>
<evidence type="ECO:0000313" key="2">
    <source>
        <dbReference type="EMBL" id="TCL70794.1"/>
    </source>
</evidence>
<reference evidence="2 3" key="1">
    <citation type="submission" date="2019-03" db="EMBL/GenBank/DDBJ databases">
        <title>Genomic Encyclopedia of Type Strains, Phase IV (KMG-IV): sequencing the most valuable type-strain genomes for metagenomic binning, comparative biology and taxonomic classification.</title>
        <authorList>
            <person name="Goeker M."/>
        </authorList>
    </citation>
    <scope>NUCLEOTIDE SEQUENCE [LARGE SCALE GENOMIC DNA]</scope>
    <source>
        <strain evidence="2 3">LX-B</strain>
    </source>
</reference>
<keyword evidence="1" id="KW-0812">Transmembrane</keyword>
<dbReference type="InterPro" id="IPR014245">
    <property type="entry name" value="Spore_III_AF"/>
</dbReference>
<dbReference type="Proteomes" id="UP000295008">
    <property type="component" value="Unassembled WGS sequence"/>
</dbReference>
<gene>
    <name evidence="2" type="ORF">EDC14_1009112</name>
</gene>
<protein>
    <submittedName>
        <fullName evidence="2">Stage III sporulation protein AF</fullName>
    </submittedName>
</protein>
<organism evidence="2 3">
    <name type="scientific">Hydrogenispora ethanolica</name>
    <dbReference type="NCBI Taxonomy" id="1082276"/>
    <lineage>
        <taxon>Bacteria</taxon>
        <taxon>Bacillati</taxon>
        <taxon>Bacillota</taxon>
        <taxon>Hydrogenispora</taxon>
    </lineage>
</organism>
<keyword evidence="1" id="KW-0472">Membrane</keyword>
<dbReference type="EMBL" id="SLUN01000009">
    <property type="protein sequence ID" value="TCL70794.1"/>
    <property type="molecule type" value="Genomic_DNA"/>
</dbReference>
<feature type="transmembrane region" description="Helical" evidence="1">
    <location>
        <begin position="6"/>
        <end position="28"/>
    </location>
</feature>
<feature type="transmembrane region" description="Helical" evidence="1">
    <location>
        <begin position="40"/>
        <end position="59"/>
    </location>
</feature>
<accession>A0A4R1RWG8</accession>
<evidence type="ECO:0000313" key="3">
    <source>
        <dbReference type="Proteomes" id="UP000295008"/>
    </source>
</evidence>
<comment type="caution">
    <text evidence="2">The sequence shown here is derived from an EMBL/GenBank/DDBJ whole genome shotgun (WGS) entry which is preliminary data.</text>
</comment>
<keyword evidence="3" id="KW-1185">Reference proteome</keyword>
<keyword evidence="1" id="KW-1133">Transmembrane helix</keyword>